<dbReference type="HAMAP" id="MF_00021">
    <property type="entry name" value="ThiI"/>
    <property type="match status" value="1"/>
</dbReference>
<comment type="pathway">
    <text evidence="2 19">Cofactor biosynthesis; thiamine diphosphate biosynthesis.</text>
</comment>
<dbReference type="PANTHER" id="PTHR43209:SF1">
    <property type="entry name" value="TRNA SULFURTRANSFERASE"/>
    <property type="match status" value="1"/>
</dbReference>
<evidence type="ECO:0000313" key="22">
    <source>
        <dbReference type="Proteomes" id="UP000031397"/>
    </source>
</evidence>
<feature type="binding site" evidence="19">
    <location>
        <begin position="210"/>
        <end position="211"/>
    </location>
    <ligand>
        <name>ATP</name>
        <dbReference type="ChEBI" id="CHEBI:30616"/>
    </ligand>
</feature>
<evidence type="ECO:0000313" key="21">
    <source>
        <dbReference type="EMBL" id="KID41576.1"/>
    </source>
</evidence>
<evidence type="ECO:0000256" key="15">
    <source>
        <dbReference type="ARBA" id="ARBA00071867"/>
    </source>
</evidence>
<evidence type="ECO:0000256" key="13">
    <source>
        <dbReference type="ARBA" id="ARBA00061472"/>
    </source>
</evidence>
<dbReference type="NCBIfam" id="TIGR00342">
    <property type="entry name" value="tRNA uracil 4-sulfurtransferase ThiI"/>
    <property type="match status" value="1"/>
</dbReference>
<dbReference type="GO" id="GO:0140741">
    <property type="term" value="F:tRNA-uracil-4 sulfurtransferase activity"/>
    <property type="evidence" value="ECO:0007669"/>
    <property type="project" value="UniProtKB-EC"/>
</dbReference>
<evidence type="ECO:0000256" key="11">
    <source>
        <dbReference type="ARBA" id="ARBA00052330"/>
    </source>
</evidence>
<keyword evidence="9 19" id="KW-0784">Thiamine biosynthesis</keyword>
<dbReference type="InterPro" id="IPR020536">
    <property type="entry name" value="ThiI_AANH"/>
</dbReference>
<keyword evidence="8 19" id="KW-0694">RNA-binding</keyword>
<dbReference type="UniPathway" id="UPA00060"/>
<dbReference type="Pfam" id="PF22025">
    <property type="entry name" value="ThiI_fer"/>
    <property type="match status" value="1"/>
</dbReference>
<feature type="binding site" evidence="19">
    <location>
        <position position="289"/>
    </location>
    <ligand>
        <name>ATP</name>
        <dbReference type="ChEBI" id="CHEBI:30616"/>
    </ligand>
</feature>
<dbReference type="GO" id="GO:0005829">
    <property type="term" value="C:cytosol"/>
    <property type="evidence" value="ECO:0007669"/>
    <property type="project" value="TreeGrafter"/>
</dbReference>
<evidence type="ECO:0000256" key="8">
    <source>
        <dbReference type="ARBA" id="ARBA00022884"/>
    </source>
</evidence>
<proteinExistence type="inferred from homology"/>
<dbReference type="PATRIC" id="fig|1614.7.peg.774"/>
<evidence type="ECO:0000256" key="7">
    <source>
        <dbReference type="ARBA" id="ARBA00022840"/>
    </source>
</evidence>
<dbReference type="Pfam" id="PF02926">
    <property type="entry name" value="THUMP"/>
    <property type="match status" value="1"/>
</dbReference>
<feature type="binding site" evidence="19">
    <location>
        <position position="298"/>
    </location>
    <ligand>
        <name>ATP</name>
        <dbReference type="ChEBI" id="CHEBI:30616"/>
    </ligand>
</feature>
<dbReference type="PROSITE" id="PS51165">
    <property type="entry name" value="THUMP"/>
    <property type="match status" value="1"/>
</dbReference>
<evidence type="ECO:0000256" key="19">
    <source>
        <dbReference type="HAMAP-Rule" id="MF_00021"/>
    </source>
</evidence>
<keyword evidence="7 19" id="KW-0067">ATP-binding</keyword>
<dbReference type="InterPro" id="IPR050102">
    <property type="entry name" value="tRNA_sulfurtransferase_ThiI"/>
</dbReference>
<dbReference type="InterPro" id="IPR049962">
    <property type="entry name" value="THUMP_ThiI"/>
</dbReference>
<feature type="binding site" evidence="19">
    <location>
        <position position="267"/>
    </location>
    <ligand>
        <name>ATP</name>
        <dbReference type="ChEBI" id="CHEBI:30616"/>
    </ligand>
</feature>
<dbReference type="CDD" id="cd11716">
    <property type="entry name" value="THUMP_ThiI"/>
    <property type="match status" value="1"/>
</dbReference>
<dbReference type="InterPro" id="IPR054173">
    <property type="entry name" value="ThiI_fer"/>
</dbReference>
<dbReference type="InterPro" id="IPR004114">
    <property type="entry name" value="THUMP_dom"/>
</dbReference>
<dbReference type="Proteomes" id="UP000031397">
    <property type="component" value="Unassembled WGS sequence"/>
</dbReference>
<comment type="subcellular location">
    <subcellularLocation>
        <location evidence="1 19">Cytoplasm</location>
    </subcellularLocation>
</comment>
<gene>
    <name evidence="19" type="primary">thiI</name>
    <name evidence="21" type="ORF">LfDm3_0818</name>
</gene>
<dbReference type="SUPFAM" id="SSF143437">
    <property type="entry name" value="THUMP domain-like"/>
    <property type="match status" value="1"/>
</dbReference>
<evidence type="ECO:0000256" key="1">
    <source>
        <dbReference type="ARBA" id="ARBA00004496"/>
    </source>
</evidence>
<dbReference type="GeneID" id="74913483"/>
<evidence type="ECO:0000256" key="3">
    <source>
        <dbReference type="ARBA" id="ARBA00022490"/>
    </source>
</evidence>
<dbReference type="Gene3D" id="3.40.50.620">
    <property type="entry name" value="HUPs"/>
    <property type="match status" value="1"/>
</dbReference>
<comment type="similarity">
    <text evidence="13 19">Belongs to the ThiI family.</text>
</comment>
<organism evidence="21 22">
    <name type="scientific">Fructilactobacillus fructivorans</name>
    <dbReference type="NCBI Taxonomy" id="1614"/>
    <lineage>
        <taxon>Bacteria</taxon>
        <taxon>Bacillati</taxon>
        <taxon>Bacillota</taxon>
        <taxon>Bacilli</taxon>
        <taxon>Lactobacillales</taxon>
        <taxon>Lactobacillaceae</taxon>
        <taxon>Fructilactobacillus</taxon>
    </lineage>
</organism>
<evidence type="ECO:0000259" key="20">
    <source>
        <dbReference type="PROSITE" id="PS51165"/>
    </source>
</evidence>
<evidence type="ECO:0000256" key="16">
    <source>
        <dbReference type="ARBA" id="ARBA00075337"/>
    </source>
</evidence>
<protein>
    <recommendedName>
        <fullName evidence="15 19">Probable tRNA sulfurtransferase</fullName>
        <ecNumber evidence="14 19">2.8.1.4</ecNumber>
    </recommendedName>
    <alternativeName>
        <fullName evidence="16 19">Sulfur carrier protein ThiS sulfurtransferase</fullName>
    </alternativeName>
    <alternativeName>
        <fullName evidence="17 19">Thiamine biosynthesis protein ThiI</fullName>
    </alternativeName>
    <alternativeName>
        <fullName evidence="18 19">tRNA 4-thiouridine synthase</fullName>
    </alternativeName>
</protein>
<name>A0A0C1PNR2_9LACO</name>
<dbReference type="InterPro" id="IPR049961">
    <property type="entry name" value="ThiI_N"/>
</dbReference>
<evidence type="ECO:0000256" key="4">
    <source>
        <dbReference type="ARBA" id="ARBA00022555"/>
    </source>
</evidence>
<evidence type="ECO:0000256" key="10">
    <source>
        <dbReference type="ARBA" id="ARBA00050570"/>
    </source>
</evidence>
<keyword evidence="3 19" id="KW-0963">Cytoplasm</keyword>
<comment type="catalytic activity">
    <reaction evidence="11 19">
        <text>[ThiS sulfur-carrier protein]-C-terminal Gly-Gly-AMP + S-sulfanyl-L-cysteinyl-[cysteine desulfurase] + AH2 = [ThiS sulfur-carrier protein]-C-terminal-Gly-aminoethanethioate + L-cysteinyl-[cysteine desulfurase] + A + AMP + 2 H(+)</text>
        <dbReference type="Rhea" id="RHEA:43340"/>
        <dbReference type="Rhea" id="RHEA-COMP:12157"/>
        <dbReference type="Rhea" id="RHEA-COMP:12158"/>
        <dbReference type="Rhea" id="RHEA-COMP:12910"/>
        <dbReference type="Rhea" id="RHEA-COMP:19908"/>
        <dbReference type="ChEBI" id="CHEBI:13193"/>
        <dbReference type="ChEBI" id="CHEBI:15378"/>
        <dbReference type="ChEBI" id="CHEBI:17499"/>
        <dbReference type="ChEBI" id="CHEBI:29950"/>
        <dbReference type="ChEBI" id="CHEBI:61963"/>
        <dbReference type="ChEBI" id="CHEBI:90618"/>
        <dbReference type="ChEBI" id="CHEBI:232372"/>
        <dbReference type="ChEBI" id="CHEBI:456215"/>
    </reaction>
</comment>
<dbReference type="GO" id="GO:0052837">
    <property type="term" value="P:thiazole biosynthetic process"/>
    <property type="evidence" value="ECO:0007669"/>
    <property type="project" value="TreeGrafter"/>
</dbReference>
<dbReference type="GO" id="GO:0009229">
    <property type="term" value="P:thiamine diphosphate biosynthetic process"/>
    <property type="evidence" value="ECO:0007669"/>
    <property type="project" value="UniProtKB-UniRule"/>
</dbReference>
<dbReference type="OrthoDB" id="9773948at2"/>
<dbReference type="PANTHER" id="PTHR43209">
    <property type="entry name" value="TRNA SULFURTRANSFERASE"/>
    <property type="match status" value="1"/>
</dbReference>
<evidence type="ECO:0000256" key="17">
    <source>
        <dbReference type="ARBA" id="ARBA00077849"/>
    </source>
</evidence>
<feature type="binding site" evidence="19">
    <location>
        <begin position="185"/>
        <end position="186"/>
    </location>
    <ligand>
        <name>ATP</name>
        <dbReference type="ChEBI" id="CHEBI:30616"/>
    </ligand>
</feature>
<dbReference type="CDD" id="cd01712">
    <property type="entry name" value="PPase_ThiI"/>
    <property type="match status" value="1"/>
</dbReference>
<dbReference type="EC" id="2.8.1.4" evidence="14 19"/>
<dbReference type="RefSeq" id="WP_039144314.1">
    <property type="nucleotide sequence ID" value="NZ_JOJZ01000019.1"/>
</dbReference>
<reference evidence="21 22" key="1">
    <citation type="submission" date="2014-06" db="EMBL/GenBank/DDBJ databases">
        <title>Functional and comparative genomic analyses of the Drosophila gut microbiota identify candidate symbiosis factors.</title>
        <authorList>
            <person name="Newell P.D."/>
            <person name="Chaston J.M."/>
            <person name="Douglas A.E."/>
        </authorList>
    </citation>
    <scope>NUCLEOTIDE SEQUENCE [LARGE SCALE GENOMIC DNA]</scope>
    <source>
        <strain evidence="21 22">DmCS_002</strain>
    </source>
</reference>
<comment type="catalytic activity">
    <reaction evidence="10 19">
        <text>[ThiI sulfur-carrier protein]-S-sulfanyl-L-cysteine + a uridine in tRNA + 2 reduced [2Fe-2S]-[ferredoxin] + ATP + H(+) = [ThiI sulfur-carrier protein]-L-cysteine + a 4-thiouridine in tRNA + 2 oxidized [2Fe-2S]-[ferredoxin] + AMP + diphosphate</text>
        <dbReference type="Rhea" id="RHEA:24176"/>
        <dbReference type="Rhea" id="RHEA-COMP:10000"/>
        <dbReference type="Rhea" id="RHEA-COMP:10001"/>
        <dbReference type="Rhea" id="RHEA-COMP:13337"/>
        <dbReference type="Rhea" id="RHEA-COMP:13338"/>
        <dbReference type="Rhea" id="RHEA-COMP:13339"/>
        <dbReference type="Rhea" id="RHEA-COMP:13340"/>
        <dbReference type="ChEBI" id="CHEBI:15378"/>
        <dbReference type="ChEBI" id="CHEBI:29950"/>
        <dbReference type="ChEBI" id="CHEBI:30616"/>
        <dbReference type="ChEBI" id="CHEBI:33019"/>
        <dbReference type="ChEBI" id="CHEBI:33737"/>
        <dbReference type="ChEBI" id="CHEBI:33738"/>
        <dbReference type="ChEBI" id="CHEBI:61963"/>
        <dbReference type="ChEBI" id="CHEBI:65315"/>
        <dbReference type="ChEBI" id="CHEBI:136798"/>
        <dbReference type="ChEBI" id="CHEBI:456215"/>
        <dbReference type="EC" id="2.8.1.4"/>
    </reaction>
</comment>
<dbReference type="Pfam" id="PF02568">
    <property type="entry name" value="ThiI"/>
    <property type="match status" value="1"/>
</dbReference>
<evidence type="ECO:0000256" key="5">
    <source>
        <dbReference type="ARBA" id="ARBA00022679"/>
    </source>
</evidence>
<feature type="domain" description="THUMP" evidence="20">
    <location>
        <begin position="60"/>
        <end position="167"/>
    </location>
</feature>
<keyword evidence="4 19" id="KW-0820">tRNA-binding</keyword>
<evidence type="ECO:0000256" key="18">
    <source>
        <dbReference type="ARBA" id="ARBA00080570"/>
    </source>
</evidence>
<keyword evidence="6 19" id="KW-0547">Nucleotide-binding</keyword>
<evidence type="ECO:0000256" key="6">
    <source>
        <dbReference type="ARBA" id="ARBA00022741"/>
    </source>
</evidence>
<evidence type="ECO:0000256" key="2">
    <source>
        <dbReference type="ARBA" id="ARBA00004948"/>
    </source>
</evidence>
<dbReference type="AlphaFoldDB" id="A0A0C1PNR2"/>
<accession>A0A0C1PNR2</accession>
<comment type="function">
    <text evidence="12 19">Catalyzes the ATP-dependent transfer of a sulfur to tRNA to produce 4-thiouridine in position 8 of tRNAs, which functions as a near-UV photosensor. Also catalyzes the transfer of sulfur to the sulfur carrier protein ThiS, forming ThiS-thiocarboxylate. This is a step in the synthesis of thiazole, in the thiamine biosynthesis pathway. The sulfur is donated as persulfide by IscS.</text>
</comment>
<dbReference type="Gene3D" id="3.30.2130.30">
    <property type="match status" value="1"/>
</dbReference>
<dbReference type="SUPFAM" id="SSF52402">
    <property type="entry name" value="Adenine nucleotide alpha hydrolases-like"/>
    <property type="match status" value="1"/>
</dbReference>
<dbReference type="GO" id="GO:0005524">
    <property type="term" value="F:ATP binding"/>
    <property type="evidence" value="ECO:0007669"/>
    <property type="project" value="UniProtKB-UniRule"/>
</dbReference>
<dbReference type="FunFam" id="3.40.50.620:FF:000053">
    <property type="entry name" value="Probable tRNA sulfurtransferase"/>
    <property type="match status" value="1"/>
</dbReference>
<comment type="caution">
    <text evidence="21">The sequence shown here is derived from an EMBL/GenBank/DDBJ whole genome shotgun (WGS) entry which is preliminary data.</text>
</comment>
<sequence length="407" mass="45421">MKYSEIMVRYGELSTKGKNRRVFIGQLGHNVRQVLKQFDGVTVDAQRDRMHVSLHDQDAGPVMDTLQKVFGIETFSPVVKLEKNTPIEKIQETALEMISNQFKNGETFKISTNRQNKDYPLNTYQMNDEVGGYVLDHLKGIEAQMKHPDINLQIDVRMSGIYLSSQTIQGALGLPVGTGGRGTMMLSGGIDSPVAAYMAMKRGVKLDMIHFYSPPYTSEQALAKAKDLTAKLSALGGTVDFIQVPFAKIQEEIKEKVPEGYLMTVQRRMMLRIAAAITIARHCDGVFTGESLGQVASQTLESMRAINDVTNLPVLRPLLSLDKTEIIKIAEQIDTYDLSILPYEDCCTIFTPPAPKTKPKVEKAREFEQNIDVDGLMKEALDGIKISKIHPDDDYLNANEDVFSELL</sequence>
<dbReference type="GO" id="GO:0000049">
    <property type="term" value="F:tRNA binding"/>
    <property type="evidence" value="ECO:0007669"/>
    <property type="project" value="UniProtKB-UniRule"/>
</dbReference>
<evidence type="ECO:0000256" key="14">
    <source>
        <dbReference type="ARBA" id="ARBA00066827"/>
    </source>
</evidence>
<dbReference type="GO" id="GO:0002937">
    <property type="term" value="P:tRNA 4-thiouridine biosynthesis"/>
    <property type="evidence" value="ECO:0007669"/>
    <property type="project" value="TreeGrafter"/>
</dbReference>
<dbReference type="EMBL" id="JOJZ01000019">
    <property type="protein sequence ID" value="KID41576.1"/>
    <property type="molecule type" value="Genomic_DNA"/>
</dbReference>
<dbReference type="GO" id="GO:0009228">
    <property type="term" value="P:thiamine biosynthetic process"/>
    <property type="evidence" value="ECO:0007669"/>
    <property type="project" value="UniProtKB-KW"/>
</dbReference>
<dbReference type="GO" id="GO:0004810">
    <property type="term" value="F:CCA tRNA nucleotidyltransferase activity"/>
    <property type="evidence" value="ECO:0007669"/>
    <property type="project" value="InterPro"/>
</dbReference>
<dbReference type="InterPro" id="IPR003720">
    <property type="entry name" value="tRNA_STrfase"/>
</dbReference>
<keyword evidence="22" id="KW-1185">Reference proteome</keyword>
<evidence type="ECO:0000256" key="9">
    <source>
        <dbReference type="ARBA" id="ARBA00022977"/>
    </source>
</evidence>
<keyword evidence="5 19" id="KW-0808">Transferase</keyword>
<evidence type="ECO:0000256" key="12">
    <source>
        <dbReference type="ARBA" id="ARBA00058382"/>
    </source>
</evidence>
<dbReference type="SMART" id="SM00981">
    <property type="entry name" value="THUMP"/>
    <property type="match status" value="1"/>
</dbReference>
<dbReference type="InterPro" id="IPR014729">
    <property type="entry name" value="Rossmann-like_a/b/a_fold"/>
</dbReference>